<organism evidence="2">
    <name type="scientific">uncultured Mycobacteriales bacterium</name>
    <dbReference type="NCBI Taxonomy" id="581187"/>
    <lineage>
        <taxon>Bacteria</taxon>
        <taxon>Bacillati</taxon>
        <taxon>Actinomycetota</taxon>
        <taxon>Actinomycetes</taxon>
        <taxon>Mycobacteriales</taxon>
        <taxon>environmental samples</taxon>
    </lineage>
</organism>
<reference evidence="2" key="1">
    <citation type="submission" date="2020-02" db="EMBL/GenBank/DDBJ databases">
        <authorList>
            <person name="Meier V. D."/>
        </authorList>
    </citation>
    <scope>NUCLEOTIDE SEQUENCE</scope>
    <source>
        <strain evidence="2">AVDCRST_MAG41</strain>
    </source>
</reference>
<evidence type="ECO:0000313" key="2">
    <source>
        <dbReference type="EMBL" id="CAA9252863.1"/>
    </source>
</evidence>
<accession>A0A6J4IKF7</accession>
<sequence>GWHSAGWAGRGSAHLPLPHPAQRLGVATADGGRPHRRGPRRARAVPGAVPGQRGAVGGPARRAPGAGVGQRAAVPGDDPDRARGRGGPAGRADPRGGRRRHRARLVAAPGQRVAHPAGGAGAAAAHPLLRAADPGRVRLAGRAGGHPGQRPAATARRRPEVPAGRPGGDGRGRPGRATRGAGGRPGRHRGGGPPPAAAGPGARPRGGAAQPRVRRAAGPLLDPGERAAADRARAQRRGVAAGRPDRRRAAGHRGRGRDPRLLHPQPAV</sequence>
<proteinExistence type="predicted"/>
<gene>
    <name evidence="2" type="ORF">AVDCRST_MAG41-1980</name>
</gene>
<feature type="region of interest" description="Disordered" evidence="1">
    <location>
        <begin position="1"/>
        <end position="268"/>
    </location>
</feature>
<feature type="compositionally biased region" description="Low complexity" evidence="1">
    <location>
        <begin position="44"/>
        <end position="76"/>
    </location>
</feature>
<protein>
    <submittedName>
        <fullName evidence="2">Uncharacterized protein</fullName>
    </submittedName>
</protein>
<dbReference type="AlphaFoldDB" id="A0A6J4IKF7"/>
<dbReference type="EMBL" id="CADCTP010000184">
    <property type="protein sequence ID" value="CAA9252863.1"/>
    <property type="molecule type" value="Genomic_DNA"/>
</dbReference>
<feature type="compositionally biased region" description="Low complexity" evidence="1">
    <location>
        <begin position="114"/>
        <end position="132"/>
    </location>
</feature>
<evidence type="ECO:0000256" key="1">
    <source>
        <dbReference type="SAM" id="MobiDB-lite"/>
    </source>
</evidence>
<feature type="compositionally biased region" description="Low complexity" evidence="1">
    <location>
        <begin position="198"/>
        <end position="219"/>
    </location>
</feature>
<feature type="compositionally biased region" description="Basic residues" evidence="1">
    <location>
        <begin position="34"/>
        <end position="43"/>
    </location>
</feature>
<feature type="non-terminal residue" evidence="2">
    <location>
        <position position="1"/>
    </location>
</feature>
<feature type="non-terminal residue" evidence="2">
    <location>
        <position position="268"/>
    </location>
</feature>
<feature type="compositionally biased region" description="Basic and acidic residues" evidence="1">
    <location>
        <begin position="223"/>
        <end position="233"/>
    </location>
</feature>
<name>A0A6J4IKF7_9ACTN</name>